<organism evidence="2 3">
    <name type="scientific">Adiantum capillus-veneris</name>
    <name type="common">Maidenhair fern</name>
    <dbReference type="NCBI Taxonomy" id="13818"/>
    <lineage>
        <taxon>Eukaryota</taxon>
        <taxon>Viridiplantae</taxon>
        <taxon>Streptophyta</taxon>
        <taxon>Embryophyta</taxon>
        <taxon>Tracheophyta</taxon>
        <taxon>Polypodiopsida</taxon>
        <taxon>Polypodiidae</taxon>
        <taxon>Polypodiales</taxon>
        <taxon>Pteridineae</taxon>
        <taxon>Pteridaceae</taxon>
        <taxon>Vittarioideae</taxon>
        <taxon>Adiantum</taxon>
    </lineage>
</organism>
<feature type="region of interest" description="Disordered" evidence="1">
    <location>
        <begin position="72"/>
        <end position="137"/>
    </location>
</feature>
<feature type="compositionally biased region" description="Acidic residues" evidence="1">
    <location>
        <begin position="82"/>
        <end position="103"/>
    </location>
</feature>
<protein>
    <submittedName>
        <fullName evidence="2">Uncharacterized protein</fullName>
    </submittedName>
</protein>
<proteinExistence type="predicted"/>
<feature type="region of interest" description="Disordered" evidence="1">
    <location>
        <begin position="181"/>
        <end position="200"/>
    </location>
</feature>
<dbReference type="Proteomes" id="UP000886520">
    <property type="component" value="Chromosome 2"/>
</dbReference>
<evidence type="ECO:0000313" key="2">
    <source>
        <dbReference type="EMBL" id="KAI5082618.1"/>
    </source>
</evidence>
<evidence type="ECO:0000256" key="1">
    <source>
        <dbReference type="SAM" id="MobiDB-lite"/>
    </source>
</evidence>
<dbReference type="EMBL" id="JABFUD020000003">
    <property type="protein sequence ID" value="KAI5082618.1"/>
    <property type="molecule type" value="Genomic_DNA"/>
</dbReference>
<dbReference type="AlphaFoldDB" id="A0A9D4VAH0"/>
<gene>
    <name evidence="2" type="ORF">GOP47_0002361</name>
</gene>
<keyword evidence="3" id="KW-1185">Reference proteome</keyword>
<comment type="caution">
    <text evidence="2">The sequence shown here is derived from an EMBL/GenBank/DDBJ whole genome shotgun (WGS) entry which is preliminary data.</text>
</comment>
<sequence length="200" mass="20965">MASTLMTLVGWAEPVTRWASASRRTSMVTRWASTRKTSIASWVAELAEVWRRRVEPSATTSRGLALPVATFTTTRARRDGGDDGANEGDDDEDGKGVDEDGEGGEGRVGNGVGDNDDDAGDGATASAMTSGSGKGDYGSGGHIYDGTVKLSTPPQQVNLHGFVTLIDGNDGGIGPRGAVHEQQQQRRRSGHVELHNIVGS</sequence>
<accession>A0A9D4VAH0</accession>
<name>A0A9D4VAH0_ADICA</name>
<reference evidence="2" key="1">
    <citation type="submission" date="2021-01" db="EMBL/GenBank/DDBJ databases">
        <title>Adiantum capillus-veneris genome.</title>
        <authorList>
            <person name="Fang Y."/>
            <person name="Liao Q."/>
        </authorList>
    </citation>
    <scope>NUCLEOTIDE SEQUENCE</scope>
    <source>
        <strain evidence="2">H3</strain>
        <tissue evidence="2">Leaf</tissue>
    </source>
</reference>
<evidence type="ECO:0000313" key="3">
    <source>
        <dbReference type="Proteomes" id="UP000886520"/>
    </source>
</evidence>